<feature type="transmembrane region" description="Helical" evidence="5">
    <location>
        <begin position="108"/>
        <end position="126"/>
    </location>
</feature>
<keyword evidence="4 5" id="KW-0472">Membrane</keyword>
<evidence type="ECO:0000313" key="8">
    <source>
        <dbReference type="Proteomes" id="UP000388235"/>
    </source>
</evidence>
<evidence type="ECO:0000256" key="4">
    <source>
        <dbReference type="ARBA" id="ARBA00023136"/>
    </source>
</evidence>
<feature type="transmembrane region" description="Helical" evidence="5">
    <location>
        <begin position="355"/>
        <end position="379"/>
    </location>
</feature>
<feature type="domain" description="O-antigen ligase-related" evidence="6">
    <location>
        <begin position="184"/>
        <end position="333"/>
    </location>
</feature>
<dbReference type="PANTHER" id="PTHR37422:SF13">
    <property type="entry name" value="LIPOPOLYSACCHARIDE BIOSYNTHESIS PROTEIN PA4999-RELATED"/>
    <property type="match status" value="1"/>
</dbReference>
<proteinExistence type="predicted"/>
<feature type="transmembrane region" description="Helical" evidence="5">
    <location>
        <begin position="146"/>
        <end position="163"/>
    </location>
</feature>
<accession>A0A5Q2Q580</accession>
<protein>
    <recommendedName>
        <fullName evidence="6">O-antigen ligase-related domain-containing protein</fullName>
    </recommendedName>
</protein>
<dbReference type="EMBL" id="CP045871">
    <property type="protein sequence ID" value="QGG79089.1"/>
    <property type="molecule type" value="Genomic_DNA"/>
</dbReference>
<sequence>MSRRLLCWISAVGVFFSLSLALAFPSGYSVGPVILLIGSLLTVVLLGQGHMRDVPAGLWASAGLFLLAALVSDVVPSGSFREADGPSRFMLAAMSMVVIFVGRPSQQFIWVGAVSGAMTMFVLALIERSTGVGRVGLGNNPIQTGGIATFTAIACLGTMVFYLQNFTGRVRVLGVSFGLLGVLMGLTVSGMTGSRGSWLGFAFGIGGFMYALYVGRLLTRRTTFLLLMAVVVAMSFVVVTSDRVEVGVTEFFAYFDGTKATSVGYRLELWWASVFQFAEAPIIGVGQNGYMESKAILVRDAGFNPGIAQFGHAHNHFMDTLAKRGLLGILALISSLVVIVFYGRRAFFEGNREEVALYGALIGLVFALIGCMLTQGFLAHNSGSTVFYFWTLAVLALLTIHANKPPAHPPAAS</sequence>
<evidence type="ECO:0000256" key="5">
    <source>
        <dbReference type="SAM" id="Phobius"/>
    </source>
</evidence>
<dbReference type="GO" id="GO:0016020">
    <property type="term" value="C:membrane"/>
    <property type="evidence" value="ECO:0007669"/>
    <property type="project" value="UniProtKB-SubCell"/>
</dbReference>
<name>A0A5Q2Q580_9GAMM</name>
<evidence type="ECO:0000256" key="1">
    <source>
        <dbReference type="ARBA" id="ARBA00004141"/>
    </source>
</evidence>
<comment type="subcellular location">
    <subcellularLocation>
        <location evidence="1">Membrane</location>
        <topology evidence="1">Multi-pass membrane protein</topology>
    </subcellularLocation>
</comment>
<reference evidence="7 8" key="1">
    <citation type="submission" date="2019-11" db="EMBL/GenBank/DDBJ databases">
        <authorList>
            <person name="Khan S.A."/>
            <person name="Jeon C.O."/>
            <person name="Chun B.H."/>
        </authorList>
    </citation>
    <scope>NUCLEOTIDE SEQUENCE [LARGE SCALE GENOMIC DNA]</scope>
    <source>
        <strain evidence="7 8">IMCC 1097</strain>
    </source>
</reference>
<evidence type="ECO:0000256" key="2">
    <source>
        <dbReference type="ARBA" id="ARBA00022692"/>
    </source>
</evidence>
<feature type="transmembrane region" description="Helical" evidence="5">
    <location>
        <begin position="85"/>
        <end position="101"/>
    </location>
</feature>
<dbReference type="Proteomes" id="UP000388235">
    <property type="component" value="Chromosome"/>
</dbReference>
<dbReference type="Pfam" id="PF04932">
    <property type="entry name" value="Wzy_C"/>
    <property type="match status" value="1"/>
</dbReference>
<organism evidence="7 8">
    <name type="scientific">Litorivicinus lipolyticus</name>
    <dbReference type="NCBI Taxonomy" id="418701"/>
    <lineage>
        <taxon>Bacteria</taxon>
        <taxon>Pseudomonadati</taxon>
        <taxon>Pseudomonadota</taxon>
        <taxon>Gammaproteobacteria</taxon>
        <taxon>Oceanospirillales</taxon>
        <taxon>Litorivicinaceae</taxon>
        <taxon>Litorivicinus</taxon>
    </lineage>
</organism>
<feature type="transmembrane region" description="Helical" evidence="5">
    <location>
        <begin position="170"/>
        <end position="191"/>
    </location>
</feature>
<dbReference type="InterPro" id="IPR007016">
    <property type="entry name" value="O-antigen_ligase-rel_domated"/>
</dbReference>
<feature type="transmembrane region" description="Helical" evidence="5">
    <location>
        <begin position="385"/>
        <end position="403"/>
    </location>
</feature>
<evidence type="ECO:0000259" key="6">
    <source>
        <dbReference type="Pfam" id="PF04932"/>
    </source>
</evidence>
<keyword evidence="3 5" id="KW-1133">Transmembrane helix</keyword>
<keyword evidence="8" id="KW-1185">Reference proteome</keyword>
<feature type="transmembrane region" description="Helical" evidence="5">
    <location>
        <begin position="33"/>
        <end position="51"/>
    </location>
</feature>
<dbReference type="RefSeq" id="WP_153712593.1">
    <property type="nucleotide sequence ID" value="NZ_CP045871.1"/>
</dbReference>
<dbReference type="PANTHER" id="PTHR37422">
    <property type="entry name" value="TEICHURONIC ACID BIOSYNTHESIS PROTEIN TUAE"/>
    <property type="match status" value="1"/>
</dbReference>
<evidence type="ECO:0000256" key="3">
    <source>
        <dbReference type="ARBA" id="ARBA00022989"/>
    </source>
</evidence>
<dbReference type="OrthoDB" id="8576060at2"/>
<gene>
    <name evidence="7" type="ORF">GH975_00370</name>
</gene>
<dbReference type="InterPro" id="IPR051533">
    <property type="entry name" value="WaaL-like"/>
</dbReference>
<feature type="transmembrane region" description="Helical" evidence="5">
    <location>
        <begin position="197"/>
        <end position="215"/>
    </location>
</feature>
<dbReference type="KEGG" id="llp:GH975_00370"/>
<feature type="transmembrane region" description="Helical" evidence="5">
    <location>
        <begin position="58"/>
        <end position="79"/>
    </location>
</feature>
<dbReference type="AlphaFoldDB" id="A0A5Q2Q580"/>
<keyword evidence="2 5" id="KW-0812">Transmembrane</keyword>
<feature type="transmembrane region" description="Helical" evidence="5">
    <location>
        <begin position="325"/>
        <end position="343"/>
    </location>
</feature>
<evidence type="ECO:0000313" key="7">
    <source>
        <dbReference type="EMBL" id="QGG79089.1"/>
    </source>
</evidence>